<feature type="disulfide bond" evidence="7">
    <location>
        <begin position="329"/>
        <end position="344"/>
    </location>
</feature>
<dbReference type="SUPFAM" id="SSF57424">
    <property type="entry name" value="LDL receptor-like module"/>
    <property type="match status" value="1"/>
</dbReference>
<dbReference type="Gene3D" id="4.10.400.10">
    <property type="entry name" value="Low-density Lipoprotein Receptor"/>
    <property type="match status" value="1"/>
</dbReference>
<dbReference type="Gene3D" id="3.30.70.960">
    <property type="entry name" value="SEA domain"/>
    <property type="match status" value="1"/>
</dbReference>
<dbReference type="PROSITE" id="PS50024">
    <property type="entry name" value="SEA"/>
    <property type="match status" value="1"/>
</dbReference>
<gene>
    <name evidence="11" type="ORF">BEMITA_LOCUS12452</name>
</gene>
<evidence type="ECO:0000256" key="6">
    <source>
        <dbReference type="ARBA" id="ARBA00023157"/>
    </source>
</evidence>
<sequence length="541" mass="59823">MRHVTRNSSDLPDPTHDYTYTRLHPGSEQEFRASFRVLEGDKYSEDLNNPSSPEFKTRARYYKEGVNLIFRRSILKAAYLGTEILALDGDQDRNLIVHLTLRFDPRRRLVQSEEVSRLLAVRDTPYLPNKTLDPGSVSVRESSGLPNLSSLSSATSTEFSPASTAPPPRTCVPVQLPYCAGKTDYNFTSYPNIFGHKELVDGECFQRAFEFICQILQPACKKGHDDDEMVLPCQQFCRDFLAGCGGRLMPKFQQSLNCSRFPEFSPIGASCTSKPGCNVELESKGMRSRLCDGVLDCGDMTDETNCHYCPPGYIHCGHGKHCIPPTNRCNAILDCPNGSDEKACLTLAPDVAALGNLRSAQPALYHSEGYVIFNERGLMGKICTANLNATIPPQDVDSTLHTIAASLCHTLSYKKVADVQIKEDTSKNGNLGGRYVHMENPLAPEITFIPAPCPSKQVLYVSCDEMECGTQTARELNGVDGLGKMAAPGDWPWHAALFRENVHICDGTLVSPQWVLTTVSCFQGYVIANQINIKLKGEKEF</sequence>
<dbReference type="InterPro" id="IPR036364">
    <property type="entry name" value="SEA_dom_sf"/>
</dbReference>
<dbReference type="CDD" id="cd07066">
    <property type="entry name" value="CRD_FZ"/>
    <property type="match status" value="1"/>
</dbReference>
<dbReference type="PROSITE" id="PS50038">
    <property type="entry name" value="FZ"/>
    <property type="match status" value="1"/>
</dbReference>
<evidence type="ECO:0000256" key="4">
    <source>
        <dbReference type="ARBA" id="ARBA00022989"/>
    </source>
</evidence>
<dbReference type="InterPro" id="IPR002172">
    <property type="entry name" value="LDrepeatLR_classA_rpt"/>
</dbReference>
<dbReference type="PROSITE" id="PS01209">
    <property type="entry name" value="LDLRA_1"/>
    <property type="match status" value="1"/>
</dbReference>
<dbReference type="InterPro" id="IPR009003">
    <property type="entry name" value="Peptidase_S1_PA"/>
</dbReference>
<proteinExistence type="predicted"/>
<keyword evidence="2" id="KW-0812">Transmembrane</keyword>
<feature type="domain" description="SEA" evidence="9">
    <location>
        <begin position="27"/>
        <end position="144"/>
    </location>
</feature>
<keyword evidence="3" id="KW-0735">Signal-anchor</keyword>
<dbReference type="InterPro" id="IPR000082">
    <property type="entry name" value="SEA_dom"/>
</dbReference>
<dbReference type="Pfam" id="PF01392">
    <property type="entry name" value="Fz"/>
    <property type="match status" value="1"/>
</dbReference>
<dbReference type="PANTHER" id="PTHR24258">
    <property type="entry name" value="SERINE PROTEASE-RELATED"/>
    <property type="match status" value="1"/>
</dbReference>
<keyword evidence="4" id="KW-1133">Transmembrane helix</keyword>
<comment type="caution">
    <text evidence="7">Lacks conserved residue(s) required for the propagation of feature annotation.</text>
</comment>
<dbReference type="SUPFAM" id="SSF50494">
    <property type="entry name" value="Trypsin-like serine proteases"/>
    <property type="match status" value="1"/>
</dbReference>
<dbReference type="Pfam" id="PF01390">
    <property type="entry name" value="SEA"/>
    <property type="match status" value="1"/>
</dbReference>
<evidence type="ECO:0000313" key="12">
    <source>
        <dbReference type="Proteomes" id="UP001152759"/>
    </source>
</evidence>
<dbReference type="InterPro" id="IPR020067">
    <property type="entry name" value="Frizzled_dom"/>
</dbReference>
<keyword evidence="12" id="KW-1185">Reference proteome</keyword>
<dbReference type="InterPro" id="IPR043504">
    <property type="entry name" value="Peptidase_S1_PA_chymotrypsin"/>
</dbReference>
<dbReference type="InterPro" id="IPR023415">
    <property type="entry name" value="LDLR_class-A_CS"/>
</dbReference>
<dbReference type="InterPro" id="IPR036055">
    <property type="entry name" value="LDL_receptor-like_sf"/>
</dbReference>
<feature type="region of interest" description="Disordered" evidence="8">
    <location>
        <begin position="131"/>
        <end position="167"/>
    </location>
</feature>
<dbReference type="PANTHER" id="PTHR24258:SF146">
    <property type="entry name" value="ATRIAL NATRIURETIC PEPTIDE-CONVERTING ENZYME"/>
    <property type="match status" value="1"/>
</dbReference>
<dbReference type="CDD" id="cd00112">
    <property type="entry name" value="LDLa"/>
    <property type="match status" value="2"/>
</dbReference>
<dbReference type="SUPFAM" id="SSF63501">
    <property type="entry name" value="Frizzled cysteine-rich domain"/>
    <property type="match status" value="1"/>
</dbReference>
<dbReference type="Gene3D" id="1.10.2000.10">
    <property type="entry name" value="Frizzled cysteine-rich domain"/>
    <property type="match status" value="1"/>
</dbReference>
<dbReference type="SMART" id="SM00063">
    <property type="entry name" value="FRI"/>
    <property type="match status" value="1"/>
</dbReference>
<dbReference type="EMBL" id="OU963869">
    <property type="protein sequence ID" value="CAH0394115.1"/>
    <property type="molecule type" value="Genomic_DNA"/>
</dbReference>
<feature type="domain" description="FZ" evidence="10">
    <location>
        <begin position="171"/>
        <end position="274"/>
    </location>
</feature>
<dbReference type="AlphaFoldDB" id="A0A9P0AJ12"/>
<evidence type="ECO:0000256" key="8">
    <source>
        <dbReference type="SAM" id="MobiDB-lite"/>
    </source>
</evidence>
<feature type="region of interest" description="Disordered" evidence="8">
    <location>
        <begin position="1"/>
        <end position="22"/>
    </location>
</feature>
<feature type="compositionally biased region" description="Low complexity" evidence="8">
    <location>
        <begin position="142"/>
        <end position="157"/>
    </location>
</feature>
<comment type="subcellular location">
    <subcellularLocation>
        <location evidence="1">Cell membrane</location>
        <topology evidence="1">Single-pass type II membrane protein</topology>
    </subcellularLocation>
</comment>
<keyword evidence="5" id="KW-0472">Membrane</keyword>
<dbReference type="SMART" id="SM00192">
    <property type="entry name" value="LDLa"/>
    <property type="match status" value="2"/>
</dbReference>
<protein>
    <recommendedName>
        <fullName evidence="13">Atrial natriuretic peptide-converting enzyme</fullName>
    </recommendedName>
</protein>
<dbReference type="SUPFAM" id="SSF82671">
    <property type="entry name" value="SEA domain"/>
    <property type="match status" value="1"/>
</dbReference>
<organism evidence="11 12">
    <name type="scientific">Bemisia tabaci</name>
    <name type="common">Sweetpotato whitefly</name>
    <name type="synonym">Aleurodes tabaci</name>
    <dbReference type="NCBI Taxonomy" id="7038"/>
    <lineage>
        <taxon>Eukaryota</taxon>
        <taxon>Metazoa</taxon>
        <taxon>Ecdysozoa</taxon>
        <taxon>Arthropoda</taxon>
        <taxon>Hexapoda</taxon>
        <taxon>Insecta</taxon>
        <taxon>Pterygota</taxon>
        <taxon>Neoptera</taxon>
        <taxon>Paraneoptera</taxon>
        <taxon>Hemiptera</taxon>
        <taxon>Sternorrhyncha</taxon>
        <taxon>Aleyrodoidea</taxon>
        <taxon>Aleyrodidae</taxon>
        <taxon>Aleyrodinae</taxon>
        <taxon>Bemisia</taxon>
    </lineage>
</organism>
<dbReference type="GO" id="GO:0004252">
    <property type="term" value="F:serine-type endopeptidase activity"/>
    <property type="evidence" value="ECO:0007669"/>
    <property type="project" value="InterPro"/>
</dbReference>
<dbReference type="Gene3D" id="2.40.10.10">
    <property type="entry name" value="Trypsin-like serine proteases"/>
    <property type="match status" value="1"/>
</dbReference>
<dbReference type="SMART" id="SM00200">
    <property type="entry name" value="SEA"/>
    <property type="match status" value="1"/>
</dbReference>
<keyword evidence="6 7" id="KW-1015">Disulfide bond</keyword>
<dbReference type="Proteomes" id="UP001152759">
    <property type="component" value="Chromosome 8"/>
</dbReference>
<feature type="compositionally biased region" description="Polar residues" evidence="8">
    <location>
        <begin position="1"/>
        <end position="10"/>
    </location>
</feature>
<dbReference type="InterPro" id="IPR036790">
    <property type="entry name" value="Frizzled_dom_sf"/>
</dbReference>
<evidence type="ECO:0000256" key="3">
    <source>
        <dbReference type="ARBA" id="ARBA00022968"/>
    </source>
</evidence>
<evidence type="ECO:0000256" key="5">
    <source>
        <dbReference type="ARBA" id="ARBA00023136"/>
    </source>
</evidence>
<reference evidence="11" key="1">
    <citation type="submission" date="2021-12" db="EMBL/GenBank/DDBJ databases">
        <authorList>
            <person name="King R."/>
        </authorList>
    </citation>
    <scope>NUCLEOTIDE SEQUENCE</scope>
</reference>
<dbReference type="Pfam" id="PF00057">
    <property type="entry name" value="Ldl_recept_a"/>
    <property type="match status" value="1"/>
</dbReference>
<evidence type="ECO:0000259" key="9">
    <source>
        <dbReference type="PROSITE" id="PS50024"/>
    </source>
</evidence>
<evidence type="ECO:0000256" key="1">
    <source>
        <dbReference type="ARBA" id="ARBA00004401"/>
    </source>
</evidence>
<evidence type="ECO:0000256" key="2">
    <source>
        <dbReference type="ARBA" id="ARBA00022692"/>
    </source>
</evidence>
<evidence type="ECO:0008006" key="13">
    <source>
        <dbReference type="Google" id="ProtNLM"/>
    </source>
</evidence>
<dbReference type="GO" id="GO:0005886">
    <property type="term" value="C:plasma membrane"/>
    <property type="evidence" value="ECO:0007669"/>
    <property type="project" value="UniProtKB-SubCell"/>
</dbReference>
<dbReference type="InterPro" id="IPR001254">
    <property type="entry name" value="Trypsin_dom"/>
</dbReference>
<dbReference type="GO" id="GO:0006508">
    <property type="term" value="P:proteolysis"/>
    <property type="evidence" value="ECO:0007669"/>
    <property type="project" value="InterPro"/>
</dbReference>
<dbReference type="Pfam" id="PF00089">
    <property type="entry name" value="Trypsin"/>
    <property type="match status" value="1"/>
</dbReference>
<evidence type="ECO:0000313" key="11">
    <source>
        <dbReference type="EMBL" id="CAH0394115.1"/>
    </source>
</evidence>
<evidence type="ECO:0000259" key="10">
    <source>
        <dbReference type="PROSITE" id="PS50038"/>
    </source>
</evidence>
<name>A0A9P0AJ12_BEMTA</name>
<accession>A0A9P0AJ12</accession>
<evidence type="ECO:0000256" key="7">
    <source>
        <dbReference type="PROSITE-ProRule" id="PRU00124"/>
    </source>
</evidence>
<dbReference type="PROSITE" id="PS50068">
    <property type="entry name" value="LDLRA_2"/>
    <property type="match status" value="1"/>
</dbReference>